<dbReference type="InterPro" id="IPR053781">
    <property type="entry name" value="F-box_AtFBL13-like"/>
</dbReference>
<reference evidence="3" key="1">
    <citation type="submission" date="2023-07" db="EMBL/GenBank/DDBJ databases">
        <title>A chromosome-level genome assembly of Lolium multiflorum.</title>
        <authorList>
            <person name="Chen Y."/>
            <person name="Copetti D."/>
            <person name="Kolliker R."/>
            <person name="Studer B."/>
        </authorList>
    </citation>
    <scope>NUCLEOTIDE SEQUENCE</scope>
    <source>
        <strain evidence="3">02402/16</strain>
        <tissue evidence="3">Leaf</tissue>
    </source>
</reference>
<evidence type="ECO:0000313" key="4">
    <source>
        <dbReference type="Proteomes" id="UP001231189"/>
    </source>
</evidence>
<gene>
    <name evidence="3" type="ORF">QYE76_012847</name>
</gene>
<dbReference type="InterPro" id="IPR055302">
    <property type="entry name" value="F-box_dom-containing"/>
</dbReference>
<comment type="caution">
    <text evidence="3">The sequence shown here is derived from an EMBL/GenBank/DDBJ whole genome shotgun (WGS) entry which is preliminary data.</text>
</comment>
<feature type="region of interest" description="Disordered" evidence="1">
    <location>
        <begin position="1"/>
        <end position="53"/>
    </location>
</feature>
<dbReference type="InterPro" id="IPR055411">
    <property type="entry name" value="LRR_FXL15/At3g58940/PEG3-like"/>
</dbReference>
<proteinExistence type="predicted"/>
<evidence type="ECO:0000259" key="2">
    <source>
        <dbReference type="Pfam" id="PF24758"/>
    </source>
</evidence>
<dbReference type="Pfam" id="PF24758">
    <property type="entry name" value="LRR_At5g56370"/>
    <property type="match status" value="1"/>
</dbReference>
<dbReference type="SUPFAM" id="SSF81383">
    <property type="entry name" value="F-box domain"/>
    <property type="match status" value="1"/>
</dbReference>
<name>A0AAD8U1W3_LOLMU</name>
<dbReference type="CDD" id="cd22160">
    <property type="entry name" value="F-box_AtFBL13-like"/>
    <property type="match status" value="1"/>
</dbReference>
<evidence type="ECO:0000313" key="3">
    <source>
        <dbReference type="EMBL" id="KAK1696150.1"/>
    </source>
</evidence>
<dbReference type="AlphaFoldDB" id="A0AAD8U1W3"/>
<protein>
    <recommendedName>
        <fullName evidence="2">F-box/LRR-repeat protein 15/At3g58940/PEG3-like LRR domain-containing protein</fullName>
    </recommendedName>
</protein>
<accession>A0AAD8U1W3</accession>
<feature type="domain" description="F-box/LRR-repeat protein 15/At3g58940/PEG3-like LRR" evidence="2">
    <location>
        <begin position="141"/>
        <end position="254"/>
    </location>
</feature>
<dbReference type="PANTHER" id="PTHR32141">
    <property type="match status" value="1"/>
</dbReference>
<dbReference type="InterPro" id="IPR032675">
    <property type="entry name" value="LRR_dom_sf"/>
</dbReference>
<organism evidence="3 4">
    <name type="scientific">Lolium multiflorum</name>
    <name type="common">Italian ryegrass</name>
    <name type="synonym">Lolium perenne subsp. multiflorum</name>
    <dbReference type="NCBI Taxonomy" id="4521"/>
    <lineage>
        <taxon>Eukaryota</taxon>
        <taxon>Viridiplantae</taxon>
        <taxon>Streptophyta</taxon>
        <taxon>Embryophyta</taxon>
        <taxon>Tracheophyta</taxon>
        <taxon>Spermatophyta</taxon>
        <taxon>Magnoliopsida</taxon>
        <taxon>Liliopsida</taxon>
        <taxon>Poales</taxon>
        <taxon>Poaceae</taxon>
        <taxon>BOP clade</taxon>
        <taxon>Pooideae</taxon>
        <taxon>Poodae</taxon>
        <taxon>Poeae</taxon>
        <taxon>Poeae Chloroplast Group 2 (Poeae type)</taxon>
        <taxon>Loliodinae</taxon>
        <taxon>Loliinae</taxon>
        <taxon>Lolium</taxon>
    </lineage>
</organism>
<evidence type="ECO:0000256" key="1">
    <source>
        <dbReference type="SAM" id="MobiDB-lite"/>
    </source>
</evidence>
<sequence>MEMDAGGSRSRKRKSAGLDPDEAAAPAAEGHGPEPADEDQEPPLPAAGGGGEDLISHLPDDVLGDIITLLPTKEGALTSLLASRWRHLWSYAPLNLDHRGLRKEVKDLAALVSRILSAHKGPVRRFCVPLLYDNLRQVATVEAWIRSPAFRNLQELDMCRFGFQYAHLWPKPVPATAAFCFSGTLCAATIADCHVPDITAQAIHFPKLKKLELDHVTISESSLRTVLTGCLALDCLLIAHSYGFRRVQINSISLYV</sequence>
<dbReference type="InterPro" id="IPR036047">
    <property type="entry name" value="F-box-like_dom_sf"/>
</dbReference>
<dbReference type="EMBL" id="JAUUTY010000001">
    <property type="protein sequence ID" value="KAK1696150.1"/>
    <property type="molecule type" value="Genomic_DNA"/>
</dbReference>
<dbReference type="Gene3D" id="3.80.10.10">
    <property type="entry name" value="Ribonuclease Inhibitor"/>
    <property type="match status" value="1"/>
</dbReference>
<dbReference type="PANTHER" id="PTHR32141:SF123">
    <property type="entry name" value="F-BOX DOMAIN-CONTAINING PROTEIN"/>
    <property type="match status" value="1"/>
</dbReference>
<dbReference type="Proteomes" id="UP001231189">
    <property type="component" value="Unassembled WGS sequence"/>
</dbReference>
<keyword evidence="4" id="KW-1185">Reference proteome</keyword>